<dbReference type="Proteomes" id="UP000252008">
    <property type="component" value="Unassembled WGS sequence"/>
</dbReference>
<keyword evidence="1" id="KW-1133">Transmembrane helix</keyword>
<organism evidence="2 3">
    <name type="scientific">Mycolicibacterium parafortuitum</name>
    <name type="common">Mycobacterium parafortuitum</name>
    <dbReference type="NCBI Taxonomy" id="39692"/>
    <lineage>
        <taxon>Bacteria</taxon>
        <taxon>Bacillati</taxon>
        <taxon>Actinomycetota</taxon>
        <taxon>Actinomycetes</taxon>
        <taxon>Mycobacteriales</taxon>
        <taxon>Mycobacteriaceae</taxon>
        <taxon>Mycolicibacterium</taxon>
    </lineage>
</organism>
<keyword evidence="1" id="KW-0472">Membrane</keyword>
<evidence type="ECO:0000313" key="2">
    <source>
        <dbReference type="EMBL" id="SRX83684.1"/>
    </source>
</evidence>
<reference evidence="2 3" key="1">
    <citation type="submission" date="2018-05" db="EMBL/GenBank/DDBJ databases">
        <authorList>
            <consortium name="IHU Genomes"/>
        </authorList>
    </citation>
    <scope>NUCLEOTIDE SEQUENCE [LARGE SCALE GENOMIC DNA]</scope>
    <source>
        <strain evidence="2 3">P7335</strain>
    </source>
</reference>
<accession>A0A375YRS5</accession>
<proteinExistence type="predicted"/>
<feature type="transmembrane region" description="Helical" evidence="1">
    <location>
        <begin position="27"/>
        <end position="46"/>
    </location>
</feature>
<dbReference type="EMBL" id="UEGS01000001">
    <property type="protein sequence ID" value="SRX83684.1"/>
    <property type="molecule type" value="Genomic_DNA"/>
</dbReference>
<keyword evidence="1" id="KW-0812">Transmembrane</keyword>
<evidence type="ECO:0000313" key="3">
    <source>
        <dbReference type="Proteomes" id="UP000252008"/>
    </source>
</evidence>
<protein>
    <submittedName>
        <fullName evidence="2">Uncharacterized protein</fullName>
    </submittedName>
</protein>
<dbReference type="AlphaFoldDB" id="A0A375YRS5"/>
<keyword evidence="3" id="KW-1185">Reference proteome</keyword>
<name>A0A375YRS5_MYCPF</name>
<sequence>MHNHAVNWGDLWEYPLRADVWGNVAEWVGAIATGGAALIAVGYYMFQHRQEKRKQAMLVAVKASESHIKREGEERGRWVMEVEVTNNSAAEIREVRAELVRKSFRATLFPDAYTMFLSSLAEIKQDWENAQDVKPLYFTGGRTVIEPGGMLQKEFENDRMGIIYQLWVIFIDSNSYEWAIIIDIGGQGLRRNKLKQVKYYRGLWERHWHQRRTTRQLLSNWSTNVGRAWWLIWHPAKKRRD</sequence>
<gene>
    <name evidence="2" type="ORF">MPP7335_05465</name>
</gene>
<evidence type="ECO:0000256" key="1">
    <source>
        <dbReference type="SAM" id="Phobius"/>
    </source>
</evidence>